<evidence type="ECO:0000256" key="4">
    <source>
        <dbReference type="SAM" id="SignalP"/>
    </source>
</evidence>
<dbReference type="OrthoDB" id="241638at2"/>
<dbReference type="PANTHER" id="PTHR47572:SF4">
    <property type="entry name" value="LACTONASE DRP35"/>
    <property type="match status" value="1"/>
</dbReference>
<dbReference type="PROSITE" id="PS51318">
    <property type="entry name" value="TAT"/>
    <property type="match status" value="1"/>
</dbReference>
<evidence type="ECO:0000256" key="3">
    <source>
        <dbReference type="PIRSR" id="PIRSR605511-2"/>
    </source>
</evidence>
<name>A0A562QE01_9PSED</name>
<feature type="binding site" evidence="3">
    <location>
        <position position="281"/>
    </location>
    <ligand>
        <name>a divalent metal cation</name>
        <dbReference type="ChEBI" id="CHEBI:60240"/>
    </ligand>
</feature>
<reference evidence="6 7" key="1">
    <citation type="journal article" date="2015" name="Stand. Genomic Sci.">
        <title>Genomic Encyclopedia of Bacterial and Archaeal Type Strains, Phase III: the genomes of soil and plant-associated and newly described type strains.</title>
        <authorList>
            <person name="Whitman W.B."/>
            <person name="Woyke T."/>
            <person name="Klenk H.P."/>
            <person name="Zhou Y."/>
            <person name="Lilburn T.G."/>
            <person name="Beck B.J."/>
            <person name="De Vos P."/>
            <person name="Vandamme P."/>
            <person name="Eisen J.A."/>
            <person name="Garrity G."/>
            <person name="Hugenholtz P."/>
            <person name="Kyrpides N.C."/>
        </authorList>
    </citation>
    <scope>NUCLEOTIDE SEQUENCE [LARGE SCALE GENOMIC DNA]</scope>
    <source>
        <strain evidence="6 7">CGMCC 1.6858</strain>
    </source>
</reference>
<dbReference type="PRINTS" id="PR01790">
    <property type="entry name" value="SMP30FAMILY"/>
</dbReference>
<dbReference type="Gene3D" id="2.120.10.30">
    <property type="entry name" value="TolB, C-terminal domain"/>
    <property type="match status" value="1"/>
</dbReference>
<keyword evidence="3" id="KW-0862">Zinc</keyword>
<feature type="binding site" evidence="3">
    <location>
        <position position="226"/>
    </location>
    <ligand>
        <name>a divalent metal cation</name>
        <dbReference type="ChEBI" id="CHEBI:60240"/>
    </ligand>
</feature>
<dbReference type="InterPro" id="IPR013658">
    <property type="entry name" value="SGL"/>
</dbReference>
<dbReference type="AlphaFoldDB" id="A0A562QE01"/>
<dbReference type="RefSeq" id="WP_145140944.1">
    <property type="nucleotide sequence ID" value="NZ_VLKY01000005.1"/>
</dbReference>
<evidence type="ECO:0000256" key="1">
    <source>
        <dbReference type="ARBA" id="ARBA00022801"/>
    </source>
</evidence>
<dbReference type="Proteomes" id="UP000316905">
    <property type="component" value="Unassembled WGS sequence"/>
</dbReference>
<evidence type="ECO:0000256" key="2">
    <source>
        <dbReference type="PIRSR" id="PIRSR605511-1"/>
    </source>
</evidence>
<dbReference type="Pfam" id="PF08450">
    <property type="entry name" value="SGL"/>
    <property type="match status" value="1"/>
</dbReference>
<dbReference type="EMBL" id="VLKY01000005">
    <property type="protein sequence ID" value="TWI54977.1"/>
    <property type="molecule type" value="Genomic_DNA"/>
</dbReference>
<dbReference type="InterPro" id="IPR011042">
    <property type="entry name" value="6-blade_b-propeller_TolB-like"/>
</dbReference>
<dbReference type="GO" id="GO:0046872">
    <property type="term" value="F:metal ion binding"/>
    <property type="evidence" value="ECO:0007669"/>
    <property type="project" value="UniProtKB-KW"/>
</dbReference>
<feature type="binding site" evidence="3">
    <location>
        <position position="82"/>
    </location>
    <ligand>
        <name>a divalent metal cation</name>
        <dbReference type="ChEBI" id="CHEBI:60240"/>
    </ligand>
</feature>
<evidence type="ECO:0000313" key="7">
    <source>
        <dbReference type="Proteomes" id="UP000316905"/>
    </source>
</evidence>
<sequence>MSFARREFLTASLASAAALATGSTLAATTAAADDPFGLKRDWNGRPAIVMPDPAWEVHDAAFKGRLGNAMVERLWSGGRWTEGPVWMADWRCLLFSDIPTARVLRWTEDDGRVTVFNAQSNNANGHTRDRQGRLISCEHDTRRVTRLEYDGSTTVLLDTFQGKKLNAPNDAVVSSDGAVWFTDPGYGILGAYEGHKAEFELPTNVYRIDPNTGDARVVTGDFQRPNGIALSPDEKRLYVSDTAGGGEAGKPLHLRVFNIGENGSLSNGRVLIDAKEGGVIDGFRCDSEGNLWCSWAGDALQNSVRVFSPEGKPLATLHLPETVSNVEFGGAKGNRLFITGGQSLYATYVNAVGAPRR</sequence>
<keyword evidence="1" id="KW-0378">Hydrolase</keyword>
<dbReference type="SUPFAM" id="SSF63829">
    <property type="entry name" value="Calcium-dependent phosphotriesterase"/>
    <property type="match status" value="1"/>
</dbReference>
<feature type="signal peptide" evidence="4">
    <location>
        <begin position="1"/>
        <end position="26"/>
    </location>
</feature>
<organism evidence="6 7">
    <name type="scientific">Pseudomonas duriflava</name>
    <dbReference type="NCBI Taxonomy" id="459528"/>
    <lineage>
        <taxon>Bacteria</taxon>
        <taxon>Pseudomonadati</taxon>
        <taxon>Pseudomonadota</taxon>
        <taxon>Gammaproteobacteria</taxon>
        <taxon>Pseudomonadales</taxon>
        <taxon>Pseudomonadaceae</taxon>
        <taxon>Pseudomonas</taxon>
    </lineage>
</organism>
<evidence type="ECO:0000313" key="6">
    <source>
        <dbReference type="EMBL" id="TWI54977.1"/>
    </source>
</evidence>
<feature type="chain" id="PRO_5022244928" evidence="4">
    <location>
        <begin position="27"/>
        <end position="357"/>
    </location>
</feature>
<proteinExistence type="predicted"/>
<feature type="active site" description="Proton donor/acceptor" evidence="2">
    <location>
        <position position="281"/>
    </location>
</feature>
<feature type="binding site" evidence="3">
    <location>
        <position position="169"/>
    </location>
    <ligand>
        <name>substrate</name>
    </ligand>
</feature>
<dbReference type="GO" id="GO:0016787">
    <property type="term" value="F:hydrolase activity"/>
    <property type="evidence" value="ECO:0007669"/>
    <property type="project" value="UniProtKB-KW"/>
</dbReference>
<keyword evidence="7" id="KW-1185">Reference proteome</keyword>
<keyword evidence="4" id="KW-0732">Signal</keyword>
<protein>
    <submittedName>
        <fullName evidence="6">Gluconolactonase</fullName>
    </submittedName>
</protein>
<dbReference type="InterPro" id="IPR005511">
    <property type="entry name" value="SMP-30"/>
</dbReference>
<comment type="cofactor">
    <cofactor evidence="3">
        <name>Zn(2+)</name>
        <dbReference type="ChEBI" id="CHEBI:29105"/>
    </cofactor>
    <text evidence="3">Binds 1 divalent metal cation per subunit.</text>
</comment>
<dbReference type="InterPro" id="IPR051262">
    <property type="entry name" value="SMP-30/CGR1_Lactonase"/>
</dbReference>
<evidence type="ECO:0000259" key="5">
    <source>
        <dbReference type="Pfam" id="PF08450"/>
    </source>
</evidence>
<feature type="domain" description="SMP-30/Gluconolactonase/LRE-like region" evidence="5">
    <location>
        <begin position="80"/>
        <end position="339"/>
    </location>
</feature>
<dbReference type="PANTHER" id="PTHR47572">
    <property type="entry name" value="LIPOPROTEIN-RELATED"/>
    <property type="match status" value="1"/>
</dbReference>
<gene>
    <name evidence="6" type="ORF">IQ22_01885</name>
</gene>
<dbReference type="InterPro" id="IPR006311">
    <property type="entry name" value="TAT_signal"/>
</dbReference>
<comment type="caution">
    <text evidence="6">The sequence shown here is derived from an EMBL/GenBank/DDBJ whole genome shotgun (WGS) entry which is preliminary data.</text>
</comment>
<keyword evidence="3" id="KW-0479">Metal-binding</keyword>
<accession>A0A562QE01</accession>